<comment type="caution">
    <text evidence="2">The sequence shown here is derived from an EMBL/GenBank/DDBJ whole genome shotgun (WGS) entry which is preliminary data.</text>
</comment>
<evidence type="ECO:0000256" key="1">
    <source>
        <dbReference type="SAM" id="MobiDB-lite"/>
    </source>
</evidence>
<evidence type="ECO:0000313" key="2">
    <source>
        <dbReference type="EMBL" id="KAF7273974.1"/>
    </source>
</evidence>
<reference evidence="2" key="1">
    <citation type="submission" date="2020-08" db="EMBL/GenBank/DDBJ databases">
        <title>Genome sequencing and assembly of the red palm weevil Rhynchophorus ferrugineus.</title>
        <authorList>
            <person name="Dias G.B."/>
            <person name="Bergman C.M."/>
            <person name="Manee M."/>
        </authorList>
    </citation>
    <scope>NUCLEOTIDE SEQUENCE</scope>
    <source>
        <strain evidence="2">AA-2017</strain>
        <tissue evidence="2">Whole larva</tissue>
    </source>
</reference>
<feature type="region of interest" description="Disordered" evidence="1">
    <location>
        <begin position="1"/>
        <end position="38"/>
    </location>
</feature>
<keyword evidence="3" id="KW-1185">Reference proteome</keyword>
<dbReference type="Proteomes" id="UP000625711">
    <property type="component" value="Unassembled WGS sequence"/>
</dbReference>
<dbReference type="AlphaFoldDB" id="A0A834MDB5"/>
<gene>
    <name evidence="2" type="ORF">GWI33_013350</name>
</gene>
<feature type="compositionally biased region" description="Polar residues" evidence="1">
    <location>
        <begin position="27"/>
        <end position="38"/>
    </location>
</feature>
<dbReference type="EMBL" id="JAACXV010013200">
    <property type="protein sequence ID" value="KAF7273974.1"/>
    <property type="molecule type" value="Genomic_DNA"/>
</dbReference>
<name>A0A834MDB5_RHYFE</name>
<dbReference type="OrthoDB" id="10061064at2759"/>
<evidence type="ECO:0000313" key="3">
    <source>
        <dbReference type="Proteomes" id="UP000625711"/>
    </source>
</evidence>
<organism evidence="2 3">
    <name type="scientific">Rhynchophorus ferrugineus</name>
    <name type="common">Red palm weevil</name>
    <name type="synonym">Curculio ferrugineus</name>
    <dbReference type="NCBI Taxonomy" id="354439"/>
    <lineage>
        <taxon>Eukaryota</taxon>
        <taxon>Metazoa</taxon>
        <taxon>Ecdysozoa</taxon>
        <taxon>Arthropoda</taxon>
        <taxon>Hexapoda</taxon>
        <taxon>Insecta</taxon>
        <taxon>Pterygota</taxon>
        <taxon>Neoptera</taxon>
        <taxon>Endopterygota</taxon>
        <taxon>Coleoptera</taxon>
        <taxon>Polyphaga</taxon>
        <taxon>Cucujiformia</taxon>
        <taxon>Curculionidae</taxon>
        <taxon>Dryophthorinae</taxon>
        <taxon>Rhynchophorus</taxon>
    </lineage>
</organism>
<proteinExistence type="predicted"/>
<accession>A0A834MDB5</accession>
<sequence>MNEQVQEEPNLPRRSSRLALSEINDASKGQTTPNKNSNVEELLVIQRGPRKKPITWSPVEYDRSKLLAPPRETTPEPATVHKLDINPRLRKRLIMTPEKNPSQELGYFIAKRLKSFSCIEKLKKCT</sequence>
<protein>
    <submittedName>
        <fullName evidence="2">Uncharacterized protein</fullName>
    </submittedName>
</protein>